<protein>
    <submittedName>
        <fullName evidence="1">Uncharacterized protein</fullName>
    </submittedName>
</protein>
<proteinExistence type="predicted"/>
<sequence length="107" mass="12452">MFDPSTGETISLDRKSKIVVPENRHGLYAIDCLDPDLVEMCKGCAEKFMNQKPEDDTLYKLFYKSMRAPGGLCFKIDTFIWNCWLRWLHANGIFQGLEFKVIIHYVV</sequence>
<gene>
    <name evidence="1" type="ORF">MKW94_014000</name>
</gene>
<organism evidence="1 2">
    <name type="scientific">Papaver nudicaule</name>
    <name type="common">Iceland poppy</name>
    <dbReference type="NCBI Taxonomy" id="74823"/>
    <lineage>
        <taxon>Eukaryota</taxon>
        <taxon>Viridiplantae</taxon>
        <taxon>Streptophyta</taxon>
        <taxon>Embryophyta</taxon>
        <taxon>Tracheophyta</taxon>
        <taxon>Spermatophyta</taxon>
        <taxon>Magnoliopsida</taxon>
        <taxon>Ranunculales</taxon>
        <taxon>Papaveraceae</taxon>
        <taxon>Papaveroideae</taxon>
        <taxon>Papaver</taxon>
    </lineage>
</organism>
<reference evidence="1" key="1">
    <citation type="submission" date="2022-03" db="EMBL/GenBank/DDBJ databases">
        <title>A functionally conserved STORR gene fusion in Papaver species that diverged 16.8 million years ago.</title>
        <authorList>
            <person name="Catania T."/>
        </authorList>
    </citation>
    <scope>NUCLEOTIDE SEQUENCE</scope>
    <source>
        <strain evidence="1">S-191538</strain>
    </source>
</reference>
<keyword evidence="2" id="KW-1185">Reference proteome</keyword>
<comment type="caution">
    <text evidence="1">The sequence shown here is derived from an EMBL/GenBank/DDBJ whole genome shotgun (WGS) entry which is preliminary data.</text>
</comment>
<evidence type="ECO:0000313" key="1">
    <source>
        <dbReference type="EMBL" id="MCL7026909.1"/>
    </source>
</evidence>
<accession>A0AA41S0D9</accession>
<dbReference type="AlphaFoldDB" id="A0AA41S0D9"/>
<evidence type="ECO:0000313" key="2">
    <source>
        <dbReference type="Proteomes" id="UP001177140"/>
    </source>
</evidence>
<dbReference type="Proteomes" id="UP001177140">
    <property type="component" value="Unassembled WGS sequence"/>
</dbReference>
<name>A0AA41S0D9_PAPNU</name>
<dbReference type="EMBL" id="JAJJMA010062409">
    <property type="protein sequence ID" value="MCL7026909.1"/>
    <property type="molecule type" value="Genomic_DNA"/>
</dbReference>